<protein>
    <submittedName>
        <fullName evidence="2">Uncharacterized protein</fullName>
    </submittedName>
</protein>
<evidence type="ECO:0000313" key="2">
    <source>
        <dbReference type="EMBL" id="KAF2457336.1"/>
    </source>
</evidence>
<feature type="transmembrane region" description="Helical" evidence="1">
    <location>
        <begin position="12"/>
        <end position="32"/>
    </location>
</feature>
<accession>A0A6A6P053</accession>
<reference evidence="2" key="1">
    <citation type="journal article" date="2020" name="Stud. Mycol.">
        <title>101 Dothideomycetes genomes: a test case for predicting lifestyles and emergence of pathogens.</title>
        <authorList>
            <person name="Haridas S."/>
            <person name="Albert R."/>
            <person name="Binder M."/>
            <person name="Bloem J."/>
            <person name="Labutti K."/>
            <person name="Salamov A."/>
            <person name="Andreopoulos B."/>
            <person name="Baker S."/>
            <person name="Barry K."/>
            <person name="Bills G."/>
            <person name="Bluhm B."/>
            <person name="Cannon C."/>
            <person name="Castanera R."/>
            <person name="Culley D."/>
            <person name="Daum C."/>
            <person name="Ezra D."/>
            <person name="Gonzalez J."/>
            <person name="Henrissat B."/>
            <person name="Kuo A."/>
            <person name="Liang C."/>
            <person name="Lipzen A."/>
            <person name="Lutzoni F."/>
            <person name="Magnuson J."/>
            <person name="Mondo S."/>
            <person name="Nolan M."/>
            <person name="Ohm R."/>
            <person name="Pangilinan J."/>
            <person name="Park H.-J."/>
            <person name="Ramirez L."/>
            <person name="Alfaro M."/>
            <person name="Sun H."/>
            <person name="Tritt A."/>
            <person name="Yoshinaga Y."/>
            <person name="Zwiers L.-H."/>
            <person name="Turgeon B."/>
            <person name="Goodwin S."/>
            <person name="Spatafora J."/>
            <person name="Crous P."/>
            <person name="Grigoriev I."/>
        </authorList>
    </citation>
    <scope>NUCLEOTIDE SEQUENCE</scope>
    <source>
        <strain evidence="2">ATCC 16933</strain>
    </source>
</reference>
<evidence type="ECO:0000313" key="3">
    <source>
        <dbReference type="Proteomes" id="UP000799766"/>
    </source>
</evidence>
<dbReference type="EMBL" id="MU001681">
    <property type="protein sequence ID" value="KAF2457336.1"/>
    <property type="molecule type" value="Genomic_DNA"/>
</dbReference>
<sequence>MKEKEEFALGRIACFAFCRSCVCTWLFFEAFWPPLARTRAQCCGECHSFGSCTGSRRVRNVAPVLKGNRVRPHTACSSRLARELLDPGTFFRASNRCNILSLLFFSLRYRVPEKKSESAQSSASGSVLPGVTRLVRLAFADPQPQKHSVMGHSIPFFLI</sequence>
<name>A0A6A6P053_9PEZI</name>
<dbReference type="AlphaFoldDB" id="A0A6A6P053"/>
<keyword evidence="3" id="KW-1185">Reference proteome</keyword>
<gene>
    <name evidence="2" type="ORF">BDY21DRAFT_39211</name>
</gene>
<organism evidence="2 3">
    <name type="scientific">Lineolata rhizophorae</name>
    <dbReference type="NCBI Taxonomy" id="578093"/>
    <lineage>
        <taxon>Eukaryota</taxon>
        <taxon>Fungi</taxon>
        <taxon>Dikarya</taxon>
        <taxon>Ascomycota</taxon>
        <taxon>Pezizomycotina</taxon>
        <taxon>Dothideomycetes</taxon>
        <taxon>Dothideomycetes incertae sedis</taxon>
        <taxon>Lineolatales</taxon>
        <taxon>Lineolataceae</taxon>
        <taxon>Lineolata</taxon>
    </lineage>
</organism>
<keyword evidence="1" id="KW-0812">Transmembrane</keyword>
<evidence type="ECO:0000256" key="1">
    <source>
        <dbReference type="SAM" id="Phobius"/>
    </source>
</evidence>
<keyword evidence="1" id="KW-1133">Transmembrane helix</keyword>
<proteinExistence type="predicted"/>
<dbReference type="Proteomes" id="UP000799766">
    <property type="component" value="Unassembled WGS sequence"/>
</dbReference>
<keyword evidence="1" id="KW-0472">Membrane</keyword>